<name>A0A0G8ER86_BACCE</name>
<sequence>MLSKKVAFFSLATIVLMSGTANVASAMEQSSTLDYPISSIESTKKTDTFLDKLIDFKDKEKEAKNYGKNLPNHRDKIVVTPKAKEAFNNYEQNGTRINQALREGKVDGYPKEYVKVAKEYAAEMDKVFKQNTASVPDIIMVYRYTDEQQFGIAPGTFFPKDPKNPKETIVNKESIEKFKKKFEGKTVKDKGFTSTSLAILDKYLGEKSKTIRMDIEVPKGTHAVYMGNEYAELILPRNASLKIKKVSGIVEKGKLIVKVDASVVNK</sequence>
<dbReference type="PROSITE" id="PS51996">
    <property type="entry name" value="TR_MART"/>
    <property type="match status" value="1"/>
</dbReference>
<keyword evidence="1" id="KW-0732">Signal</keyword>
<reference evidence="3 4" key="1">
    <citation type="submission" date="2015-04" db="EMBL/GenBank/DDBJ databases">
        <title>Draft Genome Sequences of Eight Spore-Forming Food Isolates of Bacillus cereus Genome sequencing.</title>
        <authorList>
            <person name="Krawcyk A.O."/>
            <person name="de Jong A."/>
            <person name="Eijlander R.T."/>
            <person name="Berendsen E.M."/>
            <person name="Holsappel S."/>
            <person name="Wells-Bennik M."/>
            <person name="Kuipers O.P."/>
        </authorList>
    </citation>
    <scope>NUCLEOTIDE SEQUENCE [LARGE SCALE GENOMIC DNA]</scope>
    <source>
        <strain evidence="3 4">B4077</strain>
    </source>
</reference>
<evidence type="ECO:0000313" key="4">
    <source>
        <dbReference type="Proteomes" id="UP000035214"/>
    </source>
</evidence>
<feature type="domain" description="ADP ribosyltransferase" evidence="2">
    <location>
        <begin position="60"/>
        <end position="264"/>
    </location>
</feature>
<dbReference type="Pfam" id="PF03496">
    <property type="entry name" value="ADPrib_exo_Tox"/>
    <property type="match status" value="1"/>
</dbReference>
<proteinExistence type="predicted"/>
<gene>
    <name evidence="3" type="ORF">B4077_6004</name>
</gene>
<dbReference type="AlphaFoldDB" id="A0A0G8ER86"/>
<dbReference type="Gene3D" id="3.90.176.10">
    <property type="entry name" value="Toxin ADP-ribosyltransferase, Chain A, domain 1"/>
    <property type="match status" value="1"/>
</dbReference>
<feature type="chain" id="PRO_5002572065" description="ADP ribosyltransferase domain-containing protein" evidence="1">
    <location>
        <begin position="27"/>
        <end position="266"/>
    </location>
</feature>
<comment type="caution">
    <text evidence="3">The sequence shown here is derived from an EMBL/GenBank/DDBJ whole genome shotgun (WGS) entry which is preliminary data.</text>
</comment>
<evidence type="ECO:0000313" key="3">
    <source>
        <dbReference type="EMBL" id="KLA26771.1"/>
    </source>
</evidence>
<dbReference type="GO" id="GO:0005576">
    <property type="term" value="C:extracellular region"/>
    <property type="evidence" value="ECO:0007669"/>
    <property type="project" value="InterPro"/>
</dbReference>
<dbReference type="SUPFAM" id="SSF56399">
    <property type="entry name" value="ADP-ribosylation"/>
    <property type="match status" value="1"/>
</dbReference>
<dbReference type="InterPro" id="IPR003540">
    <property type="entry name" value="ADP-ribosyltransferase"/>
</dbReference>
<accession>A0A0G8ER86</accession>
<dbReference type="Proteomes" id="UP000035214">
    <property type="component" value="Unassembled WGS sequence"/>
</dbReference>
<dbReference type="RefSeq" id="WP_046955777.1">
    <property type="nucleotide sequence ID" value="NZ_LCYI01000038.1"/>
</dbReference>
<dbReference type="EMBL" id="LCYI01000038">
    <property type="protein sequence ID" value="KLA26771.1"/>
    <property type="molecule type" value="Genomic_DNA"/>
</dbReference>
<evidence type="ECO:0000259" key="2">
    <source>
        <dbReference type="Pfam" id="PF03496"/>
    </source>
</evidence>
<organism evidence="3 4">
    <name type="scientific">Bacillus cereus</name>
    <dbReference type="NCBI Taxonomy" id="1396"/>
    <lineage>
        <taxon>Bacteria</taxon>
        <taxon>Bacillati</taxon>
        <taxon>Bacillota</taxon>
        <taxon>Bacilli</taxon>
        <taxon>Bacillales</taxon>
        <taxon>Bacillaceae</taxon>
        <taxon>Bacillus</taxon>
        <taxon>Bacillus cereus group</taxon>
    </lineage>
</organism>
<dbReference type="PATRIC" id="fig|1396.428.peg.5644"/>
<protein>
    <recommendedName>
        <fullName evidence="2">ADP ribosyltransferase domain-containing protein</fullName>
    </recommendedName>
</protein>
<evidence type="ECO:0000256" key="1">
    <source>
        <dbReference type="SAM" id="SignalP"/>
    </source>
</evidence>
<feature type="signal peptide" evidence="1">
    <location>
        <begin position="1"/>
        <end position="26"/>
    </location>
</feature>